<dbReference type="SMART" id="SM01260">
    <property type="entry name" value="LANC_like"/>
    <property type="match status" value="1"/>
</dbReference>
<dbReference type="InterPro" id="IPR007822">
    <property type="entry name" value="LANC-like"/>
</dbReference>
<evidence type="ECO:0000313" key="2">
    <source>
        <dbReference type="EMBL" id="KJY54735.1"/>
    </source>
</evidence>
<dbReference type="SUPFAM" id="SSF158745">
    <property type="entry name" value="LanC-like"/>
    <property type="match status" value="1"/>
</dbReference>
<name>A0A0F4L7Y5_9LACO</name>
<dbReference type="OrthoDB" id="1882482at2"/>
<organism evidence="2 3">
    <name type="scientific">Lactobacillus melliventris</name>
    <dbReference type="NCBI Taxonomy" id="1218507"/>
    <lineage>
        <taxon>Bacteria</taxon>
        <taxon>Bacillati</taxon>
        <taxon>Bacillota</taxon>
        <taxon>Bacilli</taxon>
        <taxon>Lactobacillales</taxon>
        <taxon>Lactobacillaceae</taxon>
        <taxon>Lactobacillus</taxon>
    </lineage>
</organism>
<evidence type="ECO:0000313" key="3">
    <source>
        <dbReference type="Proteomes" id="UP000033531"/>
    </source>
</evidence>
<feature type="binding site" evidence="1">
    <location>
        <position position="329"/>
    </location>
    <ligand>
        <name>Zn(2+)</name>
        <dbReference type="ChEBI" id="CHEBI:29105"/>
    </ligand>
</feature>
<evidence type="ECO:0000256" key="1">
    <source>
        <dbReference type="PIRSR" id="PIRSR607822-1"/>
    </source>
</evidence>
<dbReference type="HOGENOM" id="CLU_049438_0_1_9"/>
<gene>
    <name evidence="2" type="ORF">JF74_19130</name>
</gene>
<keyword evidence="1" id="KW-0479">Metal-binding</keyword>
<dbReference type="Proteomes" id="UP000033531">
    <property type="component" value="Plasmid pHma8p1"/>
</dbReference>
<dbReference type="GO" id="GO:0046872">
    <property type="term" value="F:metal ion binding"/>
    <property type="evidence" value="ECO:0007669"/>
    <property type="project" value="UniProtKB-KW"/>
</dbReference>
<comment type="caution">
    <text evidence="2">The sequence shown here is derived from an EMBL/GenBank/DDBJ whole genome shotgun (WGS) entry which is preliminary data.</text>
</comment>
<sequence>MANSKINHIVKNYANLVLDCKDFVEFFLNDTKIYADENKKIEFYISVLLFLASYEKYSKQSFAATKKYYLKKLIFLMKHATLSMNTFNGLCGIGYAFHFSRLEDEKWGISIENQFDSIYFKILKNYKKELSDTIDKFGLCESNYDLIDGYAAIISFLFNSGIYNKDFKLFKSITMDFISMLSISSWVIPPSNMILPYLAKEFPYGATNFSLSHGMAGPLSVLDLLQLNGLNFSNETSIVNKLINLYKENIIKNNSNIWWPTRKAAKIKRTCEFPRASWCYGTPGIANVLYNASIVTGDTDLKKIAMKSIFTLCKKSVSDLYIDSMTICHGLSGLILCIQNINKKLKSNELKEKQDFYVDLLLKNAESDYKYMYHNYDYLTPFKPNSRKTYQNDISFLTGSTGVIMTLMAVSSDIEFNWLKILSLY</sequence>
<dbReference type="PATRIC" id="fig|1218507.3.peg.60"/>
<feature type="binding site" evidence="1">
    <location>
        <position position="279"/>
    </location>
    <ligand>
        <name>Zn(2+)</name>
        <dbReference type="ChEBI" id="CHEBI:29105"/>
    </ligand>
</feature>
<proteinExistence type="predicted"/>
<keyword evidence="1" id="KW-0862">Zinc</keyword>
<keyword evidence="2" id="KW-0614">Plasmid</keyword>
<geneLocation type="plasmid" evidence="2">
    <name>pHma8p1</name>
</geneLocation>
<protein>
    <submittedName>
        <fullName evidence="2">Uncharacterized protein</fullName>
    </submittedName>
</protein>
<dbReference type="Gene3D" id="1.50.10.20">
    <property type="match status" value="1"/>
</dbReference>
<dbReference type="GO" id="GO:0031179">
    <property type="term" value="P:peptide modification"/>
    <property type="evidence" value="ECO:0007669"/>
    <property type="project" value="InterPro"/>
</dbReference>
<dbReference type="PRINTS" id="PR01950">
    <property type="entry name" value="LANCSUPER"/>
</dbReference>
<accession>A0A0F4L7Y5</accession>
<dbReference type="Pfam" id="PF05147">
    <property type="entry name" value="LANC_like"/>
    <property type="match status" value="1"/>
</dbReference>
<dbReference type="RefSeq" id="WP_046325834.1">
    <property type="nucleotide sequence ID" value="NZ_JBHTMT010000007.1"/>
</dbReference>
<dbReference type="EMBL" id="JXLI01000019">
    <property type="protein sequence ID" value="KJY54735.1"/>
    <property type="molecule type" value="Genomic_DNA"/>
</dbReference>
<reference evidence="2 3" key="1">
    <citation type="submission" date="2015-01" db="EMBL/GenBank/DDBJ databases">
        <title>Comparative genomics of the lactic acid bacteria isolated from the honey bee gut.</title>
        <authorList>
            <person name="Ellegaard K.M."/>
            <person name="Tamarit D."/>
            <person name="Javelind E."/>
            <person name="Olofsson T."/>
            <person name="Andersson S.G."/>
            <person name="Vasquez A."/>
        </authorList>
    </citation>
    <scope>NUCLEOTIDE SEQUENCE [LARGE SCALE GENOMIC DNA]</scope>
    <source>
        <strain evidence="2 3">Hma8</strain>
        <plasmid evidence="2">pHma8p1</plasmid>
    </source>
</reference>
<dbReference type="PRINTS" id="PR01955">
    <property type="entry name" value="LANCFRANKIA"/>
</dbReference>
<dbReference type="AlphaFoldDB" id="A0A0F4L7Y5"/>
<feature type="binding site" evidence="1">
    <location>
        <position position="328"/>
    </location>
    <ligand>
        <name>Zn(2+)</name>
        <dbReference type="ChEBI" id="CHEBI:29105"/>
    </ligand>
</feature>